<sequence>MKSVNLKKMNFCFFNMILIVILFQINSISYAKNIKNKLTTDDISFHVTRLGYLPSKTKTGKKRVGVYKVQLPERTSIIRFNSNNLDGPAPYYDNIVIVSAHKDSNGTVHYISKKVGYLYNNTGYESVTSPNHPDHIEMNEYAIKALPMEFTFLDADTPVKLIDFGVPALLATHIPLNKAFSLEVGQSYLDPVSKNTLAIKSGGLLVISNPETNVKNYFKSRNSNTKNHLLNDKNVFRLQSIGNGNLSLINQKGKVIWSFNDNKEKKFPNSELVIQPNGGMVIYNTNQRIPSRKVIASYQLKPSSSENDISDSKFRKNLTSINEVPDDQTNYYSHTIDEMPETDINWIQEMKKHCDGVSIEINSKNATVGGPINIYNNGTNPGRIHVRVFCGSKELTDENNEDYKRLLSHLVFTVNGNNVGDTSLKAEDLITNIHNSNMEEDSINDPYSIVSSTVATDNDEQRPIYGEDNYRDLKNNKNAYFVLYSTETNIDDEDNHMLNAYAIDDCSLIDSNQDGQEQCNSQNPGDDLIFTTNGSVPVKTKRIDSAGKLGYIGWSATTGINSTISISSDFSPEKFISHDDYSMKNPDSYKYPDYYIWPGKRWDNNKGGAYLYLTRQLGPCALLSKKTGYYCKDNDHEQFMFKNGWIKNVSNMYKTQSETSQTEPSEDLTISKYIIDDHQALTSLHRNLDDDTSKSTAHFDESNKMLIFDRWGYPYVLNETTTIKRNETIGHDVRLHCMFTDVDTIVPHFWVINNVGLPLILHSTPGKNDMINQLANKCLGENDNCTDTSGAKDSPNNDFILSYKSSDLSNGLRGFAFRIGKHVKSASTSVNVTAETNLNGVVLEPDDWMSIPTNAQMKRANKPDDSYAYCNYGDNCTVTWTDTTKDTPYLNASNYITSSIKHYKHESTIYSAAYTFKAPYKSMTVTFINHSTDSSLELEIEPKSSVDWLHDSYVNDPDMFKVNADGQHIAHYLNSVRRQYEVAEANIYDHGEFVGEITPAKKDGDDGHDWDVVSHYVNDKYTLTPHLDNKTETTMQISYTVTKK</sequence>
<dbReference type="Gene3D" id="2.90.10.30">
    <property type="match status" value="1"/>
</dbReference>
<organism evidence="1 2">
    <name type="scientific">Paraphotobacterium marinum</name>
    <dbReference type="NCBI Taxonomy" id="1755811"/>
    <lineage>
        <taxon>Bacteria</taxon>
        <taxon>Pseudomonadati</taxon>
        <taxon>Pseudomonadota</taxon>
        <taxon>Gammaproteobacteria</taxon>
        <taxon>Vibrionales</taxon>
        <taxon>Vibrionaceae</taxon>
        <taxon>Paraphotobacterium</taxon>
    </lineage>
</organism>
<evidence type="ECO:0008006" key="3">
    <source>
        <dbReference type="Google" id="ProtNLM"/>
    </source>
</evidence>
<accession>A0A220VFG6</accession>
<evidence type="ECO:0000313" key="2">
    <source>
        <dbReference type="Proteomes" id="UP000242175"/>
    </source>
</evidence>
<proteinExistence type="predicted"/>
<gene>
    <name evidence="1" type="ORF">CF386_08800</name>
</gene>
<dbReference type="Proteomes" id="UP000242175">
    <property type="component" value="Chromosome small"/>
</dbReference>
<evidence type="ECO:0000313" key="1">
    <source>
        <dbReference type="EMBL" id="ASK79158.1"/>
    </source>
</evidence>
<dbReference type="RefSeq" id="WP_089074066.1">
    <property type="nucleotide sequence ID" value="NZ_CBCSAM010000002.1"/>
</dbReference>
<dbReference type="SUPFAM" id="SSF51110">
    <property type="entry name" value="alpha-D-mannose-specific plant lectins"/>
    <property type="match status" value="1"/>
</dbReference>
<keyword evidence="2" id="KW-1185">Reference proteome</keyword>
<reference evidence="1 2" key="1">
    <citation type="journal article" date="2016" name="Int. J. Syst. Evol. Microbiol.">
        <title>Paraphotobacterium marinum gen. nov., sp. nov., a member of the family Vibrionaceae, isolated from surface seawater.</title>
        <authorList>
            <person name="Huang Z."/>
            <person name="Dong C."/>
            <person name="Shao Z."/>
        </authorList>
    </citation>
    <scope>NUCLEOTIDE SEQUENCE [LARGE SCALE GENOMIC DNA]</scope>
    <source>
        <strain evidence="1 2">NSCS20N07D</strain>
    </source>
</reference>
<dbReference type="KEGG" id="pmai:CF386_08800"/>
<protein>
    <recommendedName>
        <fullName evidence="3">Bulb-type lectin domain-containing protein</fullName>
    </recommendedName>
</protein>
<dbReference type="AlphaFoldDB" id="A0A220VFG6"/>
<dbReference type="EMBL" id="CP022356">
    <property type="protein sequence ID" value="ASK79158.1"/>
    <property type="molecule type" value="Genomic_DNA"/>
</dbReference>
<dbReference type="InterPro" id="IPR036426">
    <property type="entry name" value="Bulb-type_lectin_dom_sf"/>
</dbReference>
<dbReference type="OrthoDB" id="1551443at2"/>
<name>A0A220VFG6_9GAMM</name>